<dbReference type="SMART" id="SM00382">
    <property type="entry name" value="AAA"/>
    <property type="match status" value="1"/>
</dbReference>
<dbReference type="InterPro" id="IPR027417">
    <property type="entry name" value="P-loop_NTPase"/>
</dbReference>
<dbReference type="Pfam" id="PF08402">
    <property type="entry name" value="TOBE_2"/>
    <property type="match status" value="1"/>
</dbReference>
<dbReference type="GO" id="GO:0140359">
    <property type="term" value="F:ABC-type transporter activity"/>
    <property type="evidence" value="ECO:0007669"/>
    <property type="project" value="InterPro"/>
</dbReference>
<dbReference type="CDD" id="cd03301">
    <property type="entry name" value="ABC_MalK_N"/>
    <property type="match status" value="1"/>
</dbReference>
<dbReference type="InterPro" id="IPR017871">
    <property type="entry name" value="ABC_transporter-like_CS"/>
</dbReference>
<dbReference type="PROSITE" id="PS00211">
    <property type="entry name" value="ABC_TRANSPORTER_1"/>
    <property type="match status" value="1"/>
</dbReference>
<dbReference type="InterPro" id="IPR008995">
    <property type="entry name" value="Mo/tungstate-bd_C_term_dom"/>
</dbReference>
<dbReference type="SUPFAM" id="SSF52540">
    <property type="entry name" value="P-loop containing nucleoside triphosphate hydrolases"/>
    <property type="match status" value="1"/>
</dbReference>
<evidence type="ECO:0000256" key="3">
    <source>
        <dbReference type="ARBA" id="ARBA00022741"/>
    </source>
</evidence>
<comment type="similarity">
    <text evidence="1">Belongs to the ABC transporter superfamily.</text>
</comment>
<dbReference type="GO" id="GO:0016887">
    <property type="term" value="F:ATP hydrolysis activity"/>
    <property type="evidence" value="ECO:0007669"/>
    <property type="project" value="InterPro"/>
</dbReference>
<evidence type="ECO:0000259" key="5">
    <source>
        <dbReference type="PROSITE" id="PS50893"/>
    </source>
</evidence>
<keyword evidence="7" id="KW-1185">Reference proteome</keyword>
<dbReference type="InterPro" id="IPR013611">
    <property type="entry name" value="Transp-assoc_OB_typ2"/>
</dbReference>
<dbReference type="InterPro" id="IPR047641">
    <property type="entry name" value="ABC_transpr_MalK/UgpC-like"/>
</dbReference>
<dbReference type="FunFam" id="3.40.50.300:FF:000042">
    <property type="entry name" value="Maltose/maltodextrin ABC transporter, ATP-binding protein"/>
    <property type="match status" value="1"/>
</dbReference>
<evidence type="ECO:0000256" key="4">
    <source>
        <dbReference type="ARBA" id="ARBA00022840"/>
    </source>
</evidence>
<dbReference type="EMBL" id="FWZX01000020">
    <property type="protein sequence ID" value="SMF55187.1"/>
    <property type="molecule type" value="Genomic_DNA"/>
</dbReference>
<dbReference type="Pfam" id="PF00005">
    <property type="entry name" value="ABC_tran"/>
    <property type="match status" value="1"/>
</dbReference>
<keyword evidence="4 6" id="KW-0067">ATP-binding</keyword>
<gene>
    <name evidence="6" type="ORF">SAMN05428998_12028</name>
</gene>
<dbReference type="InterPro" id="IPR003593">
    <property type="entry name" value="AAA+_ATPase"/>
</dbReference>
<dbReference type="STRING" id="560819.SAMN05428998_12028"/>
<sequence length="351" mass="37904">MAEVRLEGVGKRFGETQAIAGLDLTVGDGEFVVLLGPTGAGKTTTLRLVAGLERPDEGRVAIGGQDVTGVAPAERDVCFVFQQYSLYPHYSVYDNLAFPLRAPARRLPAGEIDKRVREVAELLRIGGKLKNRATHLSGGEMQRVAIGRALVRRPAIYLMDEPLSSLDAKLREDLRIELKRIQRDLGATVLYVTHDQLEAMTLADRIGVLAEGRLVQIGTPRAVYERPDSLYVARRLGSPQITVLPAGSLGVTRLPPGTDRIGVRAEDLLLHQPGGLEAEALTVEHLGVETVVLLRVGELQVHALLGGQAPLQAGERTTVAVRPGAALAFDAEGRRIETRGNDETREAAYGT</sequence>
<dbReference type="RefSeq" id="WP_085124651.1">
    <property type="nucleotide sequence ID" value="NZ_FWZX01000020.1"/>
</dbReference>
<dbReference type="GO" id="GO:0055052">
    <property type="term" value="C:ATP-binding cassette (ABC) transporter complex, substrate-binding subunit-containing"/>
    <property type="evidence" value="ECO:0007669"/>
    <property type="project" value="TreeGrafter"/>
</dbReference>
<dbReference type="InterPro" id="IPR015855">
    <property type="entry name" value="ABC_transpr_MalK-like"/>
</dbReference>
<dbReference type="InterPro" id="IPR003439">
    <property type="entry name" value="ABC_transporter-like_ATP-bd"/>
</dbReference>
<evidence type="ECO:0000313" key="6">
    <source>
        <dbReference type="EMBL" id="SMF55187.1"/>
    </source>
</evidence>
<dbReference type="GO" id="GO:0005524">
    <property type="term" value="F:ATP binding"/>
    <property type="evidence" value="ECO:0007669"/>
    <property type="project" value="UniProtKB-KW"/>
</dbReference>
<organism evidence="6 7">
    <name type="scientific">Tistlia consotensis USBA 355</name>
    <dbReference type="NCBI Taxonomy" id="560819"/>
    <lineage>
        <taxon>Bacteria</taxon>
        <taxon>Pseudomonadati</taxon>
        <taxon>Pseudomonadota</taxon>
        <taxon>Alphaproteobacteria</taxon>
        <taxon>Rhodospirillales</taxon>
        <taxon>Rhodovibrionaceae</taxon>
        <taxon>Tistlia</taxon>
    </lineage>
</organism>
<dbReference type="AlphaFoldDB" id="A0A1Y6CCV2"/>
<dbReference type="PROSITE" id="PS50893">
    <property type="entry name" value="ABC_TRANSPORTER_2"/>
    <property type="match status" value="1"/>
</dbReference>
<dbReference type="Gene3D" id="2.40.50.100">
    <property type="match status" value="1"/>
</dbReference>
<keyword evidence="2" id="KW-0813">Transport</keyword>
<evidence type="ECO:0000313" key="7">
    <source>
        <dbReference type="Proteomes" id="UP000192917"/>
    </source>
</evidence>
<dbReference type="PANTHER" id="PTHR43875:SF1">
    <property type="entry name" value="OSMOPROTECTIVE COMPOUNDS UPTAKE ATP-BINDING PROTEIN GGTA"/>
    <property type="match status" value="1"/>
</dbReference>
<dbReference type="Gene3D" id="2.40.50.140">
    <property type="entry name" value="Nucleic acid-binding proteins"/>
    <property type="match status" value="1"/>
</dbReference>
<reference evidence="6 7" key="1">
    <citation type="submission" date="2017-04" db="EMBL/GenBank/DDBJ databases">
        <authorList>
            <person name="Afonso C.L."/>
            <person name="Miller P.J."/>
            <person name="Scott M.A."/>
            <person name="Spackman E."/>
            <person name="Goraichik I."/>
            <person name="Dimitrov K.M."/>
            <person name="Suarez D.L."/>
            <person name="Swayne D.E."/>
        </authorList>
    </citation>
    <scope>NUCLEOTIDE SEQUENCE [LARGE SCALE GENOMIC DNA]</scope>
    <source>
        <strain evidence="6 7">USBA 355</strain>
    </source>
</reference>
<dbReference type="Proteomes" id="UP000192917">
    <property type="component" value="Unassembled WGS sequence"/>
</dbReference>
<evidence type="ECO:0000256" key="2">
    <source>
        <dbReference type="ARBA" id="ARBA00022448"/>
    </source>
</evidence>
<dbReference type="PANTHER" id="PTHR43875">
    <property type="entry name" value="MALTODEXTRIN IMPORT ATP-BINDING PROTEIN MSMX"/>
    <property type="match status" value="1"/>
</dbReference>
<dbReference type="SUPFAM" id="SSF50331">
    <property type="entry name" value="MOP-like"/>
    <property type="match status" value="1"/>
</dbReference>
<accession>A0A1Y6CCV2</accession>
<dbReference type="Gene3D" id="3.40.50.300">
    <property type="entry name" value="P-loop containing nucleotide triphosphate hydrolases"/>
    <property type="match status" value="1"/>
</dbReference>
<feature type="domain" description="ABC transporter" evidence="5">
    <location>
        <begin position="4"/>
        <end position="236"/>
    </location>
</feature>
<keyword evidence="3" id="KW-0547">Nucleotide-binding</keyword>
<proteinExistence type="inferred from homology"/>
<name>A0A1Y6CCV2_9PROT</name>
<dbReference type="GO" id="GO:0008643">
    <property type="term" value="P:carbohydrate transport"/>
    <property type="evidence" value="ECO:0007669"/>
    <property type="project" value="InterPro"/>
</dbReference>
<dbReference type="InterPro" id="IPR012340">
    <property type="entry name" value="NA-bd_OB-fold"/>
</dbReference>
<evidence type="ECO:0000256" key="1">
    <source>
        <dbReference type="ARBA" id="ARBA00005417"/>
    </source>
</evidence>
<protein>
    <submittedName>
        <fullName evidence="6">Carbohydrate ABC transporter ATP-binding protein, CUT1 family</fullName>
    </submittedName>
</protein>